<evidence type="ECO:0000256" key="1">
    <source>
        <dbReference type="SAM" id="MobiDB-lite"/>
    </source>
</evidence>
<sequence>MSPEHSAASSPNEHYLRCPECGALFDMRDLMAVLEHQHRAAPLPRIPYSHAEPAPLPMQFPRRRTHSN</sequence>
<evidence type="ECO:0000313" key="3">
    <source>
        <dbReference type="Proteomes" id="UP000295164"/>
    </source>
</evidence>
<gene>
    <name evidence="2" type="ORF">E0486_11195</name>
</gene>
<dbReference type="Proteomes" id="UP000295164">
    <property type="component" value="Unassembled WGS sequence"/>
</dbReference>
<keyword evidence="3" id="KW-1185">Reference proteome</keyword>
<comment type="caution">
    <text evidence="2">The sequence shown here is derived from an EMBL/GenBank/DDBJ whole genome shotgun (WGS) entry which is preliminary data.</text>
</comment>
<evidence type="ECO:0000313" key="2">
    <source>
        <dbReference type="EMBL" id="TCZ70514.1"/>
    </source>
</evidence>
<protein>
    <recommendedName>
        <fullName evidence="4">C2H2-type domain-containing protein</fullName>
    </recommendedName>
</protein>
<evidence type="ECO:0008006" key="4">
    <source>
        <dbReference type="Google" id="ProtNLM"/>
    </source>
</evidence>
<reference evidence="2 3" key="1">
    <citation type="submission" date="2019-03" db="EMBL/GenBank/DDBJ databases">
        <authorList>
            <person name="Kim M.K.M."/>
        </authorList>
    </citation>
    <scope>NUCLEOTIDE SEQUENCE [LARGE SCALE GENOMIC DNA]</scope>
    <source>
        <strain evidence="2 3">17J68-15</strain>
    </source>
</reference>
<accession>A0A4V2WMP0</accession>
<dbReference type="EMBL" id="SKFH01000016">
    <property type="protein sequence ID" value="TCZ70514.1"/>
    <property type="molecule type" value="Genomic_DNA"/>
</dbReference>
<organism evidence="2 3">
    <name type="scientific">Flaviaesturariibacter aridisoli</name>
    <dbReference type="NCBI Taxonomy" id="2545761"/>
    <lineage>
        <taxon>Bacteria</taxon>
        <taxon>Pseudomonadati</taxon>
        <taxon>Bacteroidota</taxon>
        <taxon>Chitinophagia</taxon>
        <taxon>Chitinophagales</taxon>
        <taxon>Chitinophagaceae</taxon>
        <taxon>Flaviaestuariibacter</taxon>
    </lineage>
</organism>
<dbReference type="AlphaFoldDB" id="A0A4V2WMP0"/>
<feature type="region of interest" description="Disordered" evidence="1">
    <location>
        <begin position="42"/>
        <end position="68"/>
    </location>
</feature>
<dbReference type="RefSeq" id="WP_131852268.1">
    <property type="nucleotide sequence ID" value="NZ_SKFH01000016.1"/>
</dbReference>
<dbReference type="OrthoDB" id="8101010at2"/>
<proteinExistence type="predicted"/>
<name>A0A4V2WMP0_9BACT</name>